<dbReference type="GO" id="GO:0005524">
    <property type="term" value="F:ATP binding"/>
    <property type="evidence" value="ECO:0007669"/>
    <property type="project" value="UniProtKB-KW"/>
</dbReference>
<sequence>MNAIEIKNLCKSYGDFSLDNVSFNVEQGSIMGLIGENGSGKTTIIKSILSIIKHDGEISVLGGEIDEDIKQKIGVVFDDAFISNYLTVKEVGKVLSGIYKNWDMEYYNYLLGEFKLPEDKMIKNFSKGMVVKIKIACALSSRPKLLILDEPTSGLDPVIRDEILDIFYDFIEDEEHTILISSHITSDLEKIADYITFIDNGKVLLSKGKDELIEDYGVLKCSEEDLKTVDKAYIERVRREKYSVEALINNKDKFKSNYPNLIVDRVNIDEIMVFYIKGVIM</sequence>
<dbReference type="EMBL" id="FQXI01000019">
    <property type="protein sequence ID" value="SHH65378.1"/>
    <property type="molecule type" value="Genomic_DNA"/>
</dbReference>
<dbReference type="AlphaFoldDB" id="A0A1M5URC6"/>
<keyword evidence="6" id="KW-1185">Reference proteome</keyword>
<feature type="domain" description="ABC transporter" evidence="4">
    <location>
        <begin position="4"/>
        <end position="225"/>
    </location>
</feature>
<organism evidence="5 6">
    <name type="scientific">Anaerosphaera aminiphila DSM 21120</name>
    <dbReference type="NCBI Taxonomy" id="1120995"/>
    <lineage>
        <taxon>Bacteria</taxon>
        <taxon>Bacillati</taxon>
        <taxon>Bacillota</taxon>
        <taxon>Tissierellia</taxon>
        <taxon>Tissierellales</taxon>
        <taxon>Peptoniphilaceae</taxon>
        <taxon>Anaerosphaera</taxon>
    </lineage>
</organism>
<keyword evidence="3 5" id="KW-0067">ATP-binding</keyword>
<dbReference type="Pfam" id="PF00005">
    <property type="entry name" value="ABC_tran"/>
    <property type="match status" value="1"/>
</dbReference>
<gene>
    <name evidence="5" type="ORF">SAMN02745245_01851</name>
</gene>
<reference evidence="6" key="1">
    <citation type="submission" date="2016-11" db="EMBL/GenBank/DDBJ databases">
        <authorList>
            <person name="Varghese N."/>
            <person name="Submissions S."/>
        </authorList>
    </citation>
    <scope>NUCLEOTIDE SEQUENCE [LARGE SCALE GENOMIC DNA]</scope>
    <source>
        <strain evidence="6">DSM 21120</strain>
    </source>
</reference>
<dbReference type="GO" id="GO:0016887">
    <property type="term" value="F:ATP hydrolysis activity"/>
    <property type="evidence" value="ECO:0007669"/>
    <property type="project" value="InterPro"/>
</dbReference>
<evidence type="ECO:0000313" key="5">
    <source>
        <dbReference type="EMBL" id="SHH65378.1"/>
    </source>
</evidence>
<evidence type="ECO:0000313" key="6">
    <source>
        <dbReference type="Proteomes" id="UP000184032"/>
    </source>
</evidence>
<dbReference type="Gene3D" id="3.40.50.300">
    <property type="entry name" value="P-loop containing nucleotide triphosphate hydrolases"/>
    <property type="match status" value="1"/>
</dbReference>
<dbReference type="CDD" id="cd03230">
    <property type="entry name" value="ABC_DR_subfamily_A"/>
    <property type="match status" value="1"/>
</dbReference>
<keyword evidence="2" id="KW-0547">Nucleotide-binding</keyword>
<dbReference type="RefSeq" id="WP_073185610.1">
    <property type="nucleotide sequence ID" value="NZ_FQXI01000019.1"/>
</dbReference>
<keyword evidence="1" id="KW-0813">Transport</keyword>
<dbReference type="PROSITE" id="PS50893">
    <property type="entry name" value="ABC_TRANSPORTER_2"/>
    <property type="match status" value="1"/>
</dbReference>
<dbReference type="SMART" id="SM00382">
    <property type="entry name" value="AAA"/>
    <property type="match status" value="1"/>
</dbReference>
<evidence type="ECO:0000256" key="3">
    <source>
        <dbReference type="ARBA" id="ARBA00022840"/>
    </source>
</evidence>
<evidence type="ECO:0000259" key="4">
    <source>
        <dbReference type="PROSITE" id="PS50893"/>
    </source>
</evidence>
<dbReference type="PANTHER" id="PTHR42939">
    <property type="entry name" value="ABC TRANSPORTER ATP-BINDING PROTEIN ALBC-RELATED"/>
    <property type="match status" value="1"/>
</dbReference>
<evidence type="ECO:0000256" key="2">
    <source>
        <dbReference type="ARBA" id="ARBA00022741"/>
    </source>
</evidence>
<dbReference type="InterPro" id="IPR003439">
    <property type="entry name" value="ABC_transporter-like_ATP-bd"/>
</dbReference>
<dbReference type="OrthoDB" id="9804819at2"/>
<protein>
    <submittedName>
        <fullName evidence="5">ABC-2 type transport system ATP-binding protein</fullName>
    </submittedName>
</protein>
<name>A0A1M5URC6_9FIRM</name>
<dbReference type="InterPro" id="IPR027417">
    <property type="entry name" value="P-loop_NTPase"/>
</dbReference>
<dbReference type="STRING" id="1120995.SAMN02745245_01851"/>
<evidence type="ECO:0000256" key="1">
    <source>
        <dbReference type="ARBA" id="ARBA00022448"/>
    </source>
</evidence>
<accession>A0A1M5URC6</accession>
<dbReference type="SUPFAM" id="SSF52540">
    <property type="entry name" value="P-loop containing nucleoside triphosphate hydrolases"/>
    <property type="match status" value="1"/>
</dbReference>
<proteinExistence type="predicted"/>
<dbReference type="InterPro" id="IPR051782">
    <property type="entry name" value="ABC_Transporter_VariousFunc"/>
</dbReference>
<dbReference type="PANTHER" id="PTHR42939:SF3">
    <property type="entry name" value="ABC TRANSPORTER ATP-BINDING COMPONENT"/>
    <property type="match status" value="1"/>
</dbReference>
<dbReference type="Proteomes" id="UP000184032">
    <property type="component" value="Unassembled WGS sequence"/>
</dbReference>
<dbReference type="InterPro" id="IPR003593">
    <property type="entry name" value="AAA+_ATPase"/>
</dbReference>